<dbReference type="Pfam" id="PF01590">
    <property type="entry name" value="GAF"/>
    <property type="match status" value="1"/>
</dbReference>
<comment type="caution">
    <text evidence="7">The sequence shown here is derived from an EMBL/GenBank/DDBJ whole genome shotgun (WGS) entry which is preliminary data.</text>
</comment>
<dbReference type="EC" id="2.7.13.3" evidence="2"/>
<dbReference type="Pfam" id="PF02518">
    <property type="entry name" value="HATPase_c"/>
    <property type="match status" value="1"/>
</dbReference>
<evidence type="ECO:0000256" key="2">
    <source>
        <dbReference type="ARBA" id="ARBA00012438"/>
    </source>
</evidence>
<dbReference type="SUPFAM" id="SSF55874">
    <property type="entry name" value="ATPase domain of HSP90 chaperone/DNA topoisomerase II/histidine kinase"/>
    <property type="match status" value="1"/>
</dbReference>
<dbReference type="InterPro" id="IPR004358">
    <property type="entry name" value="Sig_transdc_His_kin-like_C"/>
</dbReference>
<dbReference type="PROSITE" id="PS00108">
    <property type="entry name" value="PROTEIN_KINASE_ST"/>
    <property type="match status" value="1"/>
</dbReference>
<comment type="catalytic activity">
    <reaction evidence="1">
        <text>ATP + protein L-histidine = ADP + protein N-phospho-L-histidine.</text>
        <dbReference type="EC" id="2.7.13.3"/>
    </reaction>
</comment>
<dbReference type="InterPro" id="IPR041664">
    <property type="entry name" value="AAA_16"/>
</dbReference>
<dbReference type="SUPFAM" id="SSF56112">
    <property type="entry name" value="Protein kinase-like (PK-like)"/>
    <property type="match status" value="1"/>
</dbReference>
<organism evidence="7 8">
    <name type="scientific">Microcoleus anatoxicus PTRS2</name>
    <dbReference type="NCBI Taxonomy" id="2705321"/>
    <lineage>
        <taxon>Bacteria</taxon>
        <taxon>Bacillati</taxon>
        <taxon>Cyanobacteriota</taxon>
        <taxon>Cyanophyceae</taxon>
        <taxon>Oscillatoriophycideae</taxon>
        <taxon>Oscillatoriales</taxon>
        <taxon>Microcoleaceae</taxon>
        <taxon>Microcoleus</taxon>
        <taxon>Microcoleus anatoxicus</taxon>
    </lineage>
</organism>
<dbReference type="PRINTS" id="PR00344">
    <property type="entry name" value="BCTRLSENSOR"/>
</dbReference>
<dbReference type="Proteomes" id="UP001384579">
    <property type="component" value="Unassembled WGS sequence"/>
</dbReference>
<dbReference type="Gene3D" id="3.30.200.20">
    <property type="entry name" value="Phosphorylase Kinase, domain 1"/>
    <property type="match status" value="1"/>
</dbReference>
<dbReference type="Gene3D" id="3.40.50.300">
    <property type="entry name" value="P-loop containing nucleotide triphosphate hydrolases"/>
    <property type="match status" value="1"/>
</dbReference>
<dbReference type="InterPro" id="IPR008271">
    <property type="entry name" value="Ser/Thr_kinase_AS"/>
</dbReference>
<dbReference type="Pfam" id="PF13191">
    <property type="entry name" value="AAA_16"/>
    <property type="match status" value="1"/>
</dbReference>
<evidence type="ECO:0000259" key="5">
    <source>
        <dbReference type="PROSITE" id="PS50011"/>
    </source>
</evidence>
<dbReference type="InterPro" id="IPR011009">
    <property type="entry name" value="Kinase-like_dom_sf"/>
</dbReference>
<dbReference type="CDD" id="cd14014">
    <property type="entry name" value="STKc_PknB_like"/>
    <property type="match status" value="1"/>
</dbReference>
<dbReference type="SUPFAM" id="SSF55781">
    <property type="entry name" value="GAF domain-like"/>
    <property type="match status" value="1"/>
</dbReference>
<dbReference type="Gene3D" id="1.10.287.130">
    <property type="match status" value="1"/>
</dbReference>
<dbReference type="InterPro" id="IPR003594">
    <property type="entry name" value="HATPase_dom"/>
</dbReference>
<evidence type="ECO:0000313" key="7">
    <source>
        <dbReference type="EMBL" id="MEK0183228.1"/>
    </source>
</evidence>
<dbReference type="SMART" id="SM00220">
    <property type="entry name" value="S_TKc"/>
    <property type="match status" value="1"/>
</dbReference>
<name>A0ABU8YFT4_9CYAN</name>
<dbReference type="SMART" id="SM00065">
    <property type="entry name" value="GAF"/>
    <property type="match status" value="1"/>
</dbReference>
<dbReference type="Gene3D" id="3.30.450.40">
    <property type="match status" value="1"/>
</dbReference>
<dbReference type="InterPro" id="IPR003018">
    <property type="entry name" value="GAF"/>
</dbReference>
<evidence type="ECO:0000259" key="6">
    <source>
        <dbReference type="PROSITE" id="PS50109"/>
    </source>
</evidence>
<dbReference type="Gene3D" id="3.30.565.10">
    <property type="entry name" value="Histidine kinase-like ATPase, C-terminal domain"/>
    <property type="match status" value="1"/>
</dbReference>
<feature type="domain" description="Histidine kinase" evidence="6">
    <location>
        <begin position="1545"/>
        <end position="1807"/>
    </location>
</feature>
<dbReference type="PROSITE" id="PS50109">
    <property type="entry name" value="HIS_KIN"/>
    <property type="match status" value="1"/>
</dbReference>
<sequence>MFPASGFSGYELQEIIHQGAHTVIYRAVSRADGQFLILKVLNTDCPTLDQLARLKHEYQITQHLDSEHIIKVYGIENSQNCLLLILEDMGGRSLRKWMTSLGYSSNPQAQTIENIPLQDCELSIAQFLNIAVSLSKALIYLHQRQIIHKDLKPANIIINPETEQVKLTDFSIASRLNKEYPNLKNPDRLEGTLAYMSPEQTGRMNRDLDYRSDFYSLGVTFYELLTKQLPFQSNEPLEMVHCHIAKQPTPIQELNPSIPLVIAQIVAKLMAKNAEDRYQSATGLLADLELCHNQIKSHGIVSEFIPGQFDARSQLSIPQKLYGREKQVEQLLQIFERVRKGGSEIVLVSGYSGIGKSVFVQEIIRDLTRHRGYFISGKFDQFKRNIPYNSFNQAMRSLVNQILMESQAQLAQWRKTLLNALGVNAQVAIEAIPELELILGPQPPVPELGVIESQNRFNRVMQQFIHAIATAENPLILFLDDCQWIDAATVNMYQENCIARNPYLLVVNAYRDREVSPTHPLMLANDALRVKGISITEIQLKPLTIYQVNQLVSDTLKCTFKKADVLGKLLLEKTAGNPFFIKQLMRCLHQDKLLTFNVKEDEWQWNIQEIQQQEISENVVDLMVNKIKKMSVSTQNILQLAACIDNEFTLDLLSLASEQSLAETARELWEALQVGLILPVDNTYRVAQVLDGQELEKLDKTAGKVRYKFLHDRVQQAAYVMIPDAQKQPVHLKLGRLLLQNANETERQEKIFDIVNHFNFARGLIASDEEFYQLAQLNLQAGKMARSASAFEDAKTFFETGCNTLPASSWQDNYALTLELNVARGEAEYLNGNNDEALVIFDEIMPHTQSLLSHCLINEFKMTCLRMKNDLSAAYKLGVETLQSLGVEFEFYPDENFLASELAKTKAMIGDRAIADLADLPLLTDPLKLAAHRILKELFPIAYFTNPNAQFLCAMKLVQGSVEHGNCRISAFGYTLYAFTLITKYREIEAGCAAGKLSLNLYEAWNIKELGACIFHMWGALTLHYIEYIDEGKLLMLKAFNNGIETGAYQWSGYASINYVWSCFFGNESLQKTTEITDKFIPVLSKIDRNMLAYHLLNKNAIAQLTCTLEAAQIPQTFIDDEALLKFAESSADLTTIFVIYLYKLTIANWFGDIHLALEYALDGAEFLKGGAGHFVNPVFRFHYAIALASGATNASDRDRQLYQKQLNLSLEEFRDLAQHSPANYQHKYLLIHAEIARLSGNNYAAAEYYDQSIASALENGFIQNAALANELATRFYLAQNRYNVAKFYLNDARFCYLQWGAIAKVNQLENSHPDWFQKISDNQITVTTTASTSADGNILDVGTVMKASQTISSEIVLGKLLTKLLHIILENAGAEKGAIILEKDGELSIEVLDRHNQNFRIFHEPTLLKNSSELPISVIQYVVMTQQAILLTNAAKETIYQGDLYIQTNRPKSLLCAPILYQGKSIGVVYLENNLVVGAFTRERLKLLQILTAQAAIAIENARLYAVEQEKSRELKAAVIQLQQTQAQLVQTEKISQLGQLVAGVAHEVNNPVGFISGNLHHVQEYIDDLINLLNLYQQKFPEPGQEIEDEIESIELEYLLEDLPKTTASMKLGIDRIRDIMQSLRNYSRTDTAQKRAVDIHEGIETTLMILSHRLKAKQTRPAIKIIKYYSELPKLRCYPGQMNQVFMNLIANAIDALDEFNVGKTYAQIDKNPNKITISTSGVSEKPGQTMDTLVIRIADNGLGMPESVLEKLFTPFFTTKAEGEGTGLGLSICHQIVTEKHGGTLECFSSVGKGTEFVISIPM</sequence>
<dbReference type="SUPFAM" id="SSF52540">
    <property type="entry name" value="P-loop containing nucleoside triphosphate hydrolases"/>
    <property type="match status" value="1"/>
</dbReference>
<dbReference type="InterPro" id="IPR036890">
    <property type="entry name" value="HATPase_C_sf"/>
</dbReference>
<dbReference type="Pfam" id="PF00069">
    <property type="entry name" value="Pkinase"/>
    <property type="match status" value="1"/>
</dbReference>
<evidence type="ECO:0000256" key="3">
    <source>
        <dbReference type="ARBA" id="ARBA00022777"/>
    </source>
</evidence>
<keyword evidence="4" id="KW-0902">Two-component regulatory system</keyword>
<keyword evidence="3" id="KW-0808">Transferase</keyword>
<dbReference type="PANTHER" id="PTHR43642">
    <property type="entry name" value="HYBRID SIGNAL TRANSDUCTION HISTIDINE KINASE G"/>
    <property type="match status" value="1"/>
</dbReference>
<keyword evidence="8" id="KW-1185">Reference proteome</keyword>
<dbReference type="RefSeq" id="WP_340518284.1">
    <property type="nucleotide sequence ID" value="NZ_JBBLXS010000001.1"/>
</dbReference>
<dbReference type="PROSITE" id="PS50011">
    <property type="entry name" value="PROTEIN_KINASE_DOM"/>
    <property type="match status" value="1"/>
</dbReference>
<dbReference type="InterPro" id="IPR000719">
    <property type="entry name" value="Prot_kinase_dom"/>
</dbReference>
<feature type="domain" description="Protein kinase" evidence="5">
    <location>
        <begin position="10"/>
        <end position="295"/>
    </location>
</feature>
<proteinExistence type="predicted"/>
<evidence type="ECO:0000256" key="1">
    <source>
        <dbReference type="ARBA" id="ARBA00000085"/>
    </source>
</evidence>
<gene>
    <name evidence="7" type="ORF">WMG39_00025</name>
</gene>
<dbReference type="InterPro" id="IPR053159">
    <property type="entry name" value="Hybrid_Histidine_Kinase"/>
</dbReference>
<dbReference type="InterPro" id="IPR029016">
    <property type="entry name" value="GAF-like_dom_sf"/>
</dbReference>
<keyword evidence="3" id="KW-0418">Kinase</keyword>
<dbReference type="SMART" id="SM00387">
    <property type="entry name" value="HATPase_c"/>
    <property type="match status" value="1"/>
</dbReference>
<dbReference type="EMBL" id="JBBLXS010000001">
    <property type="protein sequence ID" value="MEK0183228.1"/>
    <property type="molecule type" value="Genomic_DNA"/>
</dbReference>
<evidence type="ECO:0000313" key="8">
    <source>
        <dbReference type="Proteomes" id="UP001384579"/>
    </source>
</evidence>
<accession>A0ABU8YFT4</accession>
<dbReference type="InterPro" id="IPR005467">
    <property type="entry name" value="His_kinase_dom"/>
</dbReference>
<dbReference type="PANTHER" id="PTHR43642:SF1">
    <property type="entry name" value="HYBRID SIGNAL TRANSDUCTION HISTIDINE KINASE G"/>
    <property type="match status" value="1"/>
</dbReference>
<dbReference type="Gene3D" id="1.10.510.10">
    <property type="entry name" value="Transferase(Phosphotransferase) domain 1"/>
    <property type="match status" value="1"/>
</dbReference>
<evidence type="ECO:0000256" key="4">
    <source>
        <dbReference type="ARBA" id="ARBA00023012"/>
    </source>
</evidence>
<reference evidence="7 8" key="1">
    <citation type="journal article" date="2020" name="Harmful Algae">
        <title>Molecular and morphological characterization of a novel dihydroanatoxin-a producing Microcoleus species (cyanobacteria) from the Russian River, California, USA.</title>
        <authorList>
            <person name="Conklin K.Y."/>
            <person name="Stancheva R."/>
            <person name="Otten T.G."/>
            <person name="Fadness R."/>
            <person name="Boyer G.L."/>
            <person name="Read B."/>
            <person name="Zhang X."/>
            <person name="Sheath R.G."/>
        </authorList>
    </citation>
    <scope>NUCLEOTIDE SEQUENCE [LARGE SCALE GENOMIC DNA]</scope>
    <source>
        <strain evidence="7 8">PTRS2</strain>
    </source>
</reference>
<dbReference type="InterPro" id="IPR027417">
    <property type="entry name" value="P-loop_NTPase"/>
</dbReference>
<protein>
    <recommendedName>
        <fullName evidence="2">histidine kinase</fullName>
        <ecNumber evidence="2">2.7.13.3</ecNumber>
    </recommendedName>
</protein>